<sequence>MNNNETAKVRAAIEQGLDRAESNWRKVGHLLVEARLQKSMESYAADSADSNIPGYRVVSADHPQVDEFIALVIDMRGSTQRLKTHIKNAKVNGLQRVYYETSALLPAVAVTCGFKDGMVTEYLGDGGLVLFSVDKDDRESSVRLAYRAAKDCIGGMRTLINDAIAERYNLPEISLGVGLAMSKAMITLVGVPGNYQPKAIGSCVWDATKLSGGVNAVHVSPDIKGVWPTSQGGLMRFRRLDLKHVEGFKMYQEPATDR</sequence>
<accession>A0A6P2GYF3</accession>
<protein>
    <recommendedName>
        <fullName evidence="3">Guanylate cyclase domain-containing protein</fullName>
    </recommendedName>
</protein>
<dbReference type="EMBL" id="CABVPN010000001">
    <property type="protein sequence ID" value="VWB09310.1"/>
    <property type="molecule type" value="Genomic_DNA"/>
</dbReference>
<evidence type="ECO:0000313" key="1">
    <source>
        <dbReference type="EMBL" id="VWB09310.1"/>
    </source>
</evidence>
<dbReference type="InterPro" id="IPR029787">
    <property type="entry name" value="Nucleotide_cyclase"/>
</dbReference>
<dbReference type="AlphaFoldDB" id="A0A6P2GYF3"/>
<proteinExistence type="predicted"/>
<dbReference type="Proteomes" id="UP000494125">
    <property type="component" value="Unassembled WGS sequence"/>
</dbReference>
<organism evidence="1 2">
    <name type="scientific">Burkholderia diffusa</name>
    <dbReference type="NCBI Taxonomy" id="488732"/>
    <lineage>
        <taxon>Bacteria</taxon>
        <taxon>Pseudomonadati</taxon>
        <taxon>Pseudomonadota</taxon>
        <taxon>Betaproteobacteria</taxon>
        <taxon>Burkholderiales</taxon>
        <taxon>Burkholderiaceae</taxon>
        <taxon>Burkholderia</taxon>
        <taxon>Burkholderia cepacia complex</taxon>
    </lineage>
</organism>
<evidence type="ECO:0008006" key="3">
    <source>
        <dbReference type="Google" id="ProtNLM"/>
    </source>
</evidence>
<reference evidence="1 2" key="1">
    <citation type="submission" date="2019-09" db="EMBL/GenBank/DDBJ databases">
        <authorList>
            <person name="Depoorter E."/>
        </authorList>
    </citation>
    <scope>NUCLEOTIDE SEQUENCE [LARGE SCALE GENOMIC DNA]</scope>
    <source>
        <strain evidence="1">LMG 24065</strain>
    </source>
</reference>
<dbReference type="Gene3D" id="3.30.70.1230">
    <property type="entry name" value="Nucleotide cyclase"/>
    <property type="match status" value="1"/>
</dbReference>
<gene>
    <name evidence="1" type="ORF">BDI24065_00260</name>
</gene>
<evidence type="ECO:0000313" key="2">
    <source>
        <dbReference type="Proteomes" id="UP000494125"/>
    </source>
</evidence>
<name>A0A6P2GYF3_9BURK</name>
<dbReference type="SUPFAM" id="SSF55073">
    <property type="entry name" value="Nucleotide cyclase"/>
    <property type="match status" value="1"/>
</dbReference>
<keyword evidence="2" id="KW-1185">Reference proteome</keyword>